<reference evidence="10" key="1">
    <citation type="journal article" date="2007" name="J. Bacteriol.">
        <title>Comparative genome analysis of four magnetotactic bacteria reveals a complex set of group-specific genes implicated in magnetosome biomineralization and function.</title>
        <authorList>
            <person name="Richter M."/>
            <person name="Kube M."/>
            <person name="Bazylinski D.A."/>
            <person name="Lombardot T."/>
            <person name="Gloeckner F.O."/>
            <person name="Reinhardt R."/>
            <person name="Schueler D."/>
        </authorList>
    </citation>
    <scope>NUCLEOTIDE SEQUENCE</scope>
    <source>
        <strain evidence="10">MSR-1</strain>
    </source>
</reference>
<evidence type="ECO:0000256" key="6">
    <source>
        <dbReference type="ARBA" id="ARBA00023136"/>
    </source>
</evidence>
<organism evidence="10">
    <name type="scientific">Magnetospirillum gryphiswaldense</name>
    <dbReference type="NCBI Taxonomy" id="55518"/>
    <lineage>
        <taxon>Bacteria</taxon>
        <taxon>Pseudomonadati</taxon>
        <taxon>Pseudomonadota</taxon>
        <taxon>Alphaproteobacteria</taxon>
        <taxon>Rhodospirillales</taxon>
        <taxon>Rhodospirillaceae</taxon>
        <taxon>Magnetospirillum</taxon>
    </lineage>
</organism>
<keyword evidence="3" id="KW-0813">Transport</keyword>
<dbReference type="EMBL" id="CU459003">
    <property type="protein sequence ID" value="CAM74124.1"/>
    <property type="molecule type" value="Genomic_DNA"/>
</dbReference>
<feature type="domain" description="Ammonium transporter AmtB-like" evidence="9">
    <location>
        <begin position="1"/>
        <end position="144"/>
    </location>
</feature>
<name>A4TU17_9PROT</name>
<keyword evidence="6 8" id="KW-0472">Membrane</keyword>
<sequence>MLGAISGAVAGLVAITPASGFVGVGGALIIGAVAGVVCFWGATGLKHALKYDDSLDAFGVHGIGGIVGAILTGVFAVEAIGGTPGLLEGNAGQVLTQLYGIVATIVWSAVASFILLKVIDLVIGLRVTPDEEREGLDLSLHGESIH</sequence>
<evidence type="ECO:0000256" key="7">
    <source>
        <dbReference type="ARBA" id="ARBA00023177"/>
    </source>
</evidence>
<dbReference type="GO" id="GO:0005886">
    <property type="term" value="C:plasma membrane"/>
    <property type="evidence" value="ECO:0007669"/>
    <property type="project" value="TreeGrafter"/>
</dbReference>
<evidence type="ECO:0000256" key="8">
    <source>
        <dbReference type="SAM" id="Phobius"/>
    </source>
</evidence>
<comment type="similarity">
    <text evidence="2">Belongs to the ammonia transporter channel (TC 1.A.11.2) family.</text>
</comment>
<comment type="subcellular location">
    <subcellularLocation>
        <location evidence="1">Membrane</location>
        <topology evidence="1">Multi-pass membrane protein</topology>
    </subcellularLocation>
</comment>
<dbReference type="PANTHER" id="PTHR43029:SF10">
    <property type="entry name" value="AMMONIUM TRANSPORTER MEP2"/>
    <property type="match status" value="1"/>
</dbReference>
<keyword evidence="4 8" id="KW-0812">Transmembrane</keyword>
<accession>A4TU17</accession>
<gene>
    <name evidence="10" type="ORF">MGR_1081</name>
</gene>
<evidence type="ECO:0000259" key="9">
    <source>
        <dbReference type="Pfam" id="PF00909"/>
    </source>
</evidence>
<dbReference type="InterPro" id="IPR029020">
    <property type="entry name" value="Ammonium/urea_transptr"/>
</dbReference>
<evidence type="ECO:0000256" key="5">
    <source>
        <dbReference type="ARBA" id="ARBA00022989"/>
    </source>
</evidence>
<dbReference type="Gene3D" id="1.10.3430.10">
    <property type="entry name" value="Ammonium transporter AmtB like domains"/>
    <property type="match status" value="1"/>
</dbReference>
<dbReference type="GO" id="GO:0008519">
    <property type="term" value="F:ammonium channel activity"/>
    <property type="evidence" value="ECO:0007669"/>
    <property type="project" value="InterPro"/>
</dbReference>
<dbReference type="InterPro" id="IPR001905">
    <property type="entry name" value="Ammonium_transpt"/>
</dbReference>
<keyword evidence="5 8" id="KW-1133">Transmembrane helix</keyword>
<dbReference type="AlphaFoldDB" id="A4TU17"/>
<proteinExistence type="inferred from homology"/>
<protein>
    <submittedName>
        <fullName evidence="10">Rh-like protein/ammonium transporter</fullName>
    </submittedName>
</protein>
<evidence type="ECO:0000256" key="4">
    <source>
        <dbReference type="ARBA" id="ARBA00022692"/>
    </source>
</evidence>
<keyword evidence="7" id="KW-0924">Ammonia transport</keyword>
<feature type="transmembrane region" description="Helical" evidence="8">
    <location>
        <begin position="57"/>
        <end position="77"/>
    </location>
</feature>
<dbReference type="PANTHER" id="PTHR43029">
    <property type="entry name" value="AMMONIUM TRANSPORTER MEP2"/>
    <property type="match status" value="1"/>
</dbReference>
<dbReference type="SUPFAM" id="SSF111352">
    <property type="entry name" value="Ammonium transporter"/>
    <property type="match status" value="1"/>
</dbReference>
<evidence type="ECO:0000256" key="3">
    <source>
        <dbReference type="ARBA" id="ARBA00022448"/>
    </source>
</evidence>
<dbReference type="Pfam" id="PF00909">
    <property type="entry name" value="Ammonium_transp"/>
    <property type="match status" value="1"/>
</dbReference>
<evidence type="ECO:0000256" key="1">
    <source>
        <dbReference type="ARBA" id="ARBA00004141"/>
    </source>
</evidence>
<evidence type="ECO:0000256" key="2">
    <source>
        <dbReference type="ARBA" id="ARBA00005887"/>
    </source>
</evidence>
<feature type="transmembrane region" description="Helical" evidence="8">
    <location>
        <begin position="97"/>
        <end position="116"/>
    </location>
</feature>
<evidence type="ECO:0000313" key="10">
    <source>
        <dbReference type="EMBL" id="CAM74124.1"/>
    </source>
</evidence>
<dbReference type="InterPro" id="IPR024041">
    <property type="entry name" value="NH4_transpt_AmtB-like_dom"/>
</dbReference>